<evidence type="ECO:0000256" key="4">
    <source>
        <dbReference type="ARBA" id="ARBA00023004"/>
    </source>
</evidence>
<dbReference type="SUPFAM" id="SSF48264">
    <property type="entry name" value="Cytochrome P450"/>
    <property type="match status" value="1"/>
</dbReference>
<organism evidence="7 8">
    <name type="scientific">Lepraria finkii</name>
    <dbReference type="NCBI Taxonomy" id="1340010"/>
    <lineage>
        <taxon>Eukaryota</taxon>
        <taxon>Fungi</taxon>
        <taxon>Dikarya</taxon>
        <taxon>Ascomycota</taxon>
        <taxon>Pezizomycotina</taxon>
        <taxon>Lecanoromycetes</taxon>
        <taxon>OSLEUM clade</taxon>
        <taxon>Lecanoromycetidae</taxon>
        <taxon>Lecanorales</taxon>
        <taxon>Lecanorineae</taxon>
        <taxon>Stereocaulaceae</taxon>
        <taxon>Lepraria</taxon>
    </lineage>
</organism>
<dbReference type="InterPro" id="IPR017972">
    <property type="entry name" value="Cyt_P450_CS"/>
</dbReference>
<accession>A0ABR4BDW3</accession>
<evidence type="ECO:0000256" key="5">
    <source>
        <dbReference type="RuleBase" id="RU000461"/>
    </source>
</evidence>
<comment type="caution">
    <text evidence="7">The sequence shown here is derived from an EMBL/GenBank/DDBJ whole genome shotgun (WGS) entry which is preliminary data.</text>
</comment>
<dbReference type="CDD" id="cd11040">
    <property type="entry name" value="CYP7_CYP8-like"/>
    <property type="match status" value="1"/>
</dbReference>
<evidence type="ECO:0000256" key="1">
    <source>
        <dbReference type="ARBA" id="ARBA00001971"/>
    </source>
</evidence>
<gene>
    <name evidence="7" type="ORF">ABVK25_003680</name>
</gene>
<dbReference type="InterPro" id="IPR001128">
    <property type="entry name" value="Cyt_P450"/>
</dbReference>
<keyword evidence="5" id="KW-0560">Oxidoreductase</keyword>
<sequence length="533" mass="58914">MAIEISQNALLVFLAVGVVTYILLTRMLGTMQDPREPPPVSGSIPYIGHVIGLMRSKFNYYVQLSHQSSLPIFTMTMPGQKMYIVTTPDLIQAIQKQPKALAFPPIEAKFASKICGSTEDAHKILMKNVNGDDGDWGLSMEAYAGMRAALSAGPGLDDMNRVMIQNIAASLDSLKPSPGSHTKIELAKWLRQSVTAATTNSVYGPQNPFKDLAVADAFWQFESNLMALLVGILPSLTAHKGLAGRTKVVKAFEHYFRTDGHKKASILMKNRYETSAKNGVSVEDVARFEVGGAVAILVNTAPAVFWMLLLAYSHPGLVDELRRDIGEMMTEKTSNGDTIRSLDITSLKTSCPLLTSTFQEVLRYRSMGTSVRQVMEDTVLDGKWLLKKDCMIQMPSRVIHKDNSIWGSDVDEFNPRRFMKDEPQKTQSGRRPNATAFRAFGGGTTLCPGRHFATNEILAVVTMFIMRYDMKPTAGEWSLPTTQNTNVATVVMEPDTDVEVELSTRDGFEEGQWAFDLKDSGMVFAVVAEDRTE</sequence>
<dbReference type="PROSITE" id="PS00086">
    <property type="entry name" value="CYTOCHROME_P450"/>
    <property type="match status" value="1"/>
</dbReference>
<evidence type="ECO:0000256" key="2">
    <source>
        <dbReference type="ARBA" id="ARBA00010617"/>
    </source>
</evidence>
<comment type="similarity">
    <text evidence="2 5">Belongs to the cytochrome P450 family.</text>
</comment>
<name>A0ABR4BDW3_9LECA</name>
<dbReference type="PANTHER" id="PTHR47582:SF1">
    <property type="entry name" value="P450, PUTATIVE (EUROFUNG)-RELATED"/>
    <property type="match status" value="1"/>
</dbReference>
<proteinExistence type="inferred from homology"/>
<dbReference type="Proteomes" id="UP001590951">
    <property type="component" value="Unassembled WGS sequence"/>
</dbReference>
<evidence type="ECO:0000313" key="7">
    <source>
        <dbReference type="EMBL" id="KAL2056038.1"/>
    </source>
</evidence>
<evidence type="ECO:0008006" key="9">
    <source>
        <dbReference type="Google" id="ProtNLM"/>
    </source>
</evidence>
<reference evidence="7 8" key="1">
    <citation type="submission" date="2024-09" db="EMBL/GenBank/DDBJ databases">
        <title>Rethinking Asexuality: The Enigmatic Case of Functional Sexual Genes in Lepraria (Stereocaulaceae).</title>
        <authorList>
            <person name="Doellman M."/>
            <person name="Sun Y."/>
            <person name="Barcenas-Pena A."/>
            <person name="Lumbsch H.T."/>
            <person name="Grewe F."/>
        </authorList>
    </citation>
    <scope>NUCLEOTIDE SEQUENCE [LARGE SCALE GENOMIC DNA]</scope>
    <source>
        <strain evidence="7 8">Grewe 0041</strain>
    </source>
</reference>
<dbReference type="PANTHER" id="PTHR47582">
    <property type="entry name" value="P450, PUTATIVE (EUROFUNG)-RELATED"/>
    <property type="match status" value="1"/>
</dbReference>
<evidence type="ECO:0000256" key="6">
    <source>
        <dbReference type="SAM" id="Phobius"/>
    </source>
</evidence>
<keyword evidence="3 5" id="KW-0479">Metal-binding</keyword>
<keyword evidence="5" id="KW-0503">Monooxygenase</keyword>
<protein>
    <recommendedName>
        <fullName evidence="9">Cytochrome P450</fullName>
    </recommendedName>
</protein>
<dbReference type="PRINTS" id="PR00465">
    <property type="entry name" value="EP450IV"/>
</dbReference>
<keyword evidence="6" id="KW-0472">Membrane</keyword>
<dbReference type="EMBL" id="JBHFEH010000009">
    <property type="protein sequence ID" value="KAL2056038.1"/>
    <property type="molecule type" value="Genomic_DNA"/>
</dbReference>
<evidence type="ECO:0000256" key="3">
    <source>
        <dbReference type="ARBA" id="ARBA00022723"/>
    </source>
</evidence>
<keyword evidence="8" id="KW-1185">Reference proteome</keyword>
<dbReference type="InterPro" id="IPR002403">
    <property type="entry name" value="Cyt_P450_E_grp-IV"/>
</dbReference>
<keyword evidence="4 5" id="KW-0408">Iron</keyword>
<keyword evidence="6" id="KW-0812">Transmembrane</keyword>
<keyword evidence="6" id="KW-1133">Transmembrane helix</keyword>
<dbReference type="Pfam" id="PF00067">
    <property type="entry name" value="p450"/>
    <property type="match status" value="1"/>
</dbReference>
<feature type="transmembrane region" description="Helical" evidence="6">
    <location>
        <begin position="9"/>
        <end position="29"/>
    </location>
</feature>
<keyword evidence="5" id="KW-0349">Heme</keyword>
<evidence type="ECO:0000313" key="8">
    <source>
        <dbReference type="Proteomes" id="UP001590951"/>
    </source>
</evidence>
<dbReference type="Gene3D" id="1.10.630.10">
    <property type="entry name" value="Cytochrome P450"/>
    <property type="match status" value="1"/>
</dbReference>
<comment type="cofactor">
    <cofactor evidence="1">
        <name>heme</name>
        <dbReference type="ChEBI" id="CHEBI:30413"/>
    </cofactor>
</comment>
<dbReference type="InterPro" id="IPR036396">
    <property type="entry name" value="Cyt_P450_sf"/>
</dbReference>
<dbReference type="InterPro" id="IPR053007">
    <property type="entry name" value="CYP450_monoxygenase_sec-met"/>
</dbReference>